<comment type="caution">
    <text evidence="10">The sequence shown here is derived from an EMBL/GenBank/DDBJ whole genome shotgun (WGS) entry which is preliminary data.</text>
</comment>
<evidence type="ECO:0000256" key="5">
    <source>
        <dbReference type="ARBA" id="ARBA00022989"/>
    </source>
</evidence>
<organism evidence="10 11">
    <name type="scientific">Coccomyxa viridis</name>
    <dbReference type="NCBI Taxonomy" id="1274662"/>
    <lineage>
        <taxon>Eukaryota</taxon>
        <taxon>Viridiplantae</taxon>
        <taxon>Chlorophyta</taxon>
        <taxon>core chlorophytes</taxon>
        <taxon>Trebouxiophyceae</taxon>
        <taxon>Trebouxiophyceae incertae sedis</taxon>
        <taxon>Coccomyxaceae</taxon>
        <taxon>Coccomyxa</taxon>
    </lineage>
</organism>
<dbReference type="InterPro" id="IPR018108">
    <property type="entry name" value="MCP_transmembrane"/>
</dbReference>
<evidence type="ECO:0000256" key="4">
    <source>
        <dbReference type="ARBA" id="ARBA00022692"/>
    </source>
</evidence>
<keyword evidence="4 8" id="KW-0812">Transmembrane</keyword>
<feature type="repeat" description="Solcar" evidence="8">
    <location>
        <begin position="112"/>
        <end position="196"/>
    </location>
</feature>
<dbReference type="PANTHER" id="PTHR45758">
    <property type="entry name" value="MITOFERRIN-1-RELATED"/>
    <property type="match status" value="1"/>
</dbReference>
<dbReference type="GO" id="GO:0048250">
    <property type="term" value="P:iron import into the mitochondrion"/>
    <property type="evidence" value="ECO:0007669"/>
    <property type="project" value="TreeGrafter"/>
</dbReference>
<evidence type="ECO:0000256" key="1">
    <source>
        <dbReference type="ARBA" id="ARBA00004225"/>
    </source>
</evidence>
<dbReference type="AlphaFoldDB" id="A0AAV1I8S8"/>
<dbReference type="GO" id="GO:0015093">
    <property type="term" value="F:ferrous iron transmembrane transporter activity"/>
    <property type="evidence" value="ECO:0007669"/>
    <property type="project" value="TreeGrafter"/>
</dbReference>
<evidence type="ECO:0000256" key="2">
    <source>
        <dbReference type="ARBA" id="ARBA00006375"/>
    </source>
</evidence>
<evidence type="ECO:0000313" key="11">
    <source>
        <dbReference type="Proteomes" id="UP001314263"/>
    </source>
</evidence>
<dbReference type="Pfam" id="PF00153">
    <property type="entry name" value="Mito_carr"/>
    <property type="match status" value="2"/>
</dbReference>
<feature type="repeat" description="Solcar" evidence="8">
    <location>
        <begin position="18"/>
        <end position="104"/>
    </location>
</feature>
<evidence type="ECO:0000256" key="9">
    <source>
        <dbReference type="RuleBase" id="RU000488"/>
    </source>
</evidence>
<sequence length="226" mass="23987">MRQDVSSDGLRDSSTATQTFMAHAVAGAAAGMAETVVMYPIDTIKTRLQAATGVGTAERTLQLTRQLIHTHGVTSLYRGLTPAMLGAGPAHALYYAVYEQTKQALGARQPGRRPLTVAAAGVAATVVNDAVMVPADVIKQRLQVSRGQYKGVLDCITQTWRHEGLTAFYRSYPVTLFMNIPWVILHFPLYETSKQLMAPDRAGHEGPAVQVVAGGVAGGVAAALVG</sequence>
<accession>A0AAV1I8S8</accession>
<dbReference type="SUPFAM" id="SSF103506">
    <property type="entry name" value="Mitochondrial carrier"/>
    <property type="match status" value="1"/>
</dbReference>
<keyword evidence="5" id="KW-1133">Transmembrane helix</keyword>
<keyword evidence="7 8" id="KW-0472">Membrane</keyword>
<evidence type="ECO:0000313" key="10">
    <source>
        <dbReference type="EMBL" id="CAK0783251.1"/>
    </source>
</evidence>
<dbReference type="PANTHER" id="PTHR45758:SF4">
    <property type="entry name" value="MITOFERRIN-1"/>
    <property type="match status" value="1"/>
</dbReference>
<keyword evidence="11" id="KW-1185">Reference proteome</keyword>
<keyword evidence="6" id="KW-0496">Mitochondrion</keyword>
<dbReference type="EMBL" id="CAUYUE010000008">
    <property type="protein sequence ID" value="CAK0783251.1"/>
    <property type="molecule type" value="Genomic_DNA"/>
</dbReference>
<gene>
    <name evidence="10" type="ORF">CVIRNUC_006450</name>
</gene>
<proteinExistence type="inferred from homology"/>
<dbReference type="Gene3D" id="1.50.40.10">
    <property type="entry name" value="Mitochondrial carrier domain"/>
    <property type="match status" value="2"/>
</dbReference>
<evidence type="ECO:0000256" key="3">
    <source>
        <dbReference type="ARBA" id="ARBA00022448"/>
    </source>
</evidence>
<evidence type="ECO:0000256" key="8">
    <source>
        <dbReference type="PROSITE-ProRule" id="PRU00282"/>
    </source>
</evidence>
<protein>
    <submittedName>
        <fullName evidence="10">Uncharacterized protein</fullName>
    </submittedName>
</protein>
<dbReference type="PROSITE" id="PS50920">
    <property type="entry name" value="SOLCAR"/>
    <property type="match status" value="2"/>
</dbReference>
<reference evidence="10 11" key="1">
    <citation type="submission" date="2023-10" db="EMBL/GenBank/DDBJ databases">
        <authorList>
            <person name="Maclean D."/>
            <person name="Macfadyen A."/>
        </authorList>
    </citation>
    <scope>NUCLEOTIDE SEQUENCE [LARGE SCALE GENOMIC DNA]</scope>
</reference>
<dbReference type="Proteomes" id="UP001314263">
    <property type="component" value="Unassembled WGS sequence"/>
</dbReference>
<dbReference type="GO" id="GO:0031966">
    <property type="term" value="C:mitochondrial membrane"/>
    <property type="evidence" value="ECO:0007669"/>
    <property type="project" value="UniProtKB-SubCell"/>
</dbReference>
<keyword evidence="3 9" id="KW-0813">Transport</keyword>
<evidence type="ECO:0000256" key="7">
    <source>
        <dbReference type="ARBA" id="ARBA00023136"/>
    </source>
</evidence>
<comment type="subcellular location">
    <subcellularLocation>
        <location evidence="1">Mitochondrion membrane</location>
        <topology evidence="1">Multi-pass membrane protein</topology>
    </subcellularLocation>
</comment>
<evidence type="ECO:0000256" key="6">
    <source>
        <dbReference type="ARBA" id="ARBA00023128"/>
    </source>
</evidence>
<name>A0AAV1I8S8_9CHLO</name>
<dbReference type="InterPro" id="IPR023395">
    <property type="entry name" value="MCP_dom_sf"/>
</dbReference>
<comment type="similarity">
    <text evidence="2 9">Belongs to the mitochondrial carrier (TC 2.A.29) family.</text>
</comment>